<reference evidence="1 2" key="1">
    <citation type="journal article" date="2021" name="Hortic Res">
        <title>High-quality reference genome and annotation aids understanding of berry development for evergreen blueberry (Vaccinium darrowii).</title>
        <authorList>
            <person name="Yu J."/>
            <person name="Hulse-Kemp A.M."/>
            <person name="Babiker E."/>
            <person name="Staton M."/>
        </authorList>
    </citation>
    <scope>NUCLEOTIDE SEQUENCE [LARGE SCALE GENOMIC DNA]</scope>
    <source>
        <strain evidence="2">cv. NJ 8807/NJ 8810</strain>
        <tissue evidence="1">Young leaf</tissue>
    </source>
</reference>
<name>A0ACB7ZCQ3_9ERIC</name>
<comment type="caution">
    <text evidence="1">The sequence shown here is derived from an EMBL/GenBank/DDBJ whole genome shotgun (WGS) entry which is preliminary data.</text>
</comment>
<accession>A0ACB7ZCQ3</accession>
<organism evidence="1 2">
    <name type="scientific">Vaccinium darrowii</name>
    <dbReference type="NCBI Taxonomy" id="229202"/>
    <lineage>
        <taxon>Eukaryota</taxon>
        <taxon>Viridiplantae</taxon>
        <taxon>Streptophyta</taxon>
        <taxon>Embryophyta</taxon>
        <taxon>Tracheophyta</taxon>
        <taxon>Spermatophyta</taxon>
        <taxon>Magnoliopsida</taxon>
        <taxon>eudicotyledons</taxon>
        <taxon>Gunneridae</taxon>
        <taxon>Pentapetalae</taxon>
        <taxon>asterids</taxon>
        <taxon>Ericales</taxon>
        <taxon>Ericaceae</taxon>
        <taxon>Vaccinioideae</taxon>
        <taxon>Vaccinieae</taxon>
        <taxon>Vaccinium</taxon>
    </lineage>
</organism>
<evidence type="ECO:0000313" key="2">
    <source>
        <dbReference type="Proteomes" id="UP000828048"/>
    </source>
</evidence>
<sequence length="373" mass="41016">MQSLEISLFLFFIALLLHGLPCLSFTSFVFGDSLVDAGNNQYIFTLSKADSPPYGIDFTPSGGQPTGRFTNGRTTSDIIGQALGAKSFPPPDLSPNSASNAITGGLNYASGASGILDETGTLFIGRIPLEAQINYFQESRTYMVNAMGENGTRKFLRNAIFSITIGSNDVLNYFQPSIPLLNENKVSPIVFQDFMVSNFTAQLERLYGLGARKLVVVGVGPLGCIPFLRAIYRAPSGKCSAEVNTFVQGYNGKLRAALDRLNQELGPEAIFVYANSYDIFTRILQNYRQYGFEDAEDPCCGGYFPPFICFRGNNANTSSFLCDNRSKYVFWDAYHPTEAANIIVAENLLNGDRTISSPINIQELYRYNQSSIL</sequence>
<evidence type="ECO:0000313" key="1">
    <source>
        <dbReference type="EMBL" id="KAH7863377.1"/>
    </source>
</evidence>
<gene>
    <name evidence="1" type="ORF">Vadar_016722</name>
</gene>
<dbReference type="Proteomes" id="UP000828048">
    <property type="component" value="Chromosome 12"/>
</dbReference>
<proteinExistence type="predicted"/>
<dbReference type="EMBL" id="CM037162">
    <property type="protein sequence ID" value="KAH7863377.1"/>
    <property type="molecule type" value="Genomic_DNA"/>
</dbReference>
<keyword evidence="2" id="KW-1185">Reference proteome</keyword>
<protein>
    <submittedName>
        <fullName evidence="1">Uncharacterized protein</fullName>
    </submittedName>
</protein>